<gene>
    <name evidence="2" type="ORF">DFO67_1052</name>
</gene>
<dbReference type="InterPro" id="IPR016071">
    <property type="entry name" value="Staphylococal_nuclease_OB-fold"/>
</dbReference>
<dbReference type="AlphaFoldDB" id="A0A4R8FU14"/>
<comment type="caution">
    <text evidence="2">The sequence shown here is derived from an EMBL/GenBank/DDBJ whole genome shotgun (WGS) entry which is preliminary data.</text>
</comment>
<organism evidence="2 3">
    <name type="scientific">Modicisalibacter xianhensis</name>
    <dbReference type="NCBI Taxonomy" id="442341"/>
    <lineage>
        <taxon>Bacteria</taxon>
        <taxon>Pseudomonadati</taxon>
        <taxon>Pseudomonadota</taxon>
        <taxon>Gammaproteobacteria</taxon>
        <taxon>Oceanospirillales</taxon>
        <taxon>Halomonadaceae</taxon>
        <taxon>Modicisalibacter</taxon>
    </lineage>
</organism>
<name>A0A4R8FU14_9GAMM</name>
<feature type="domain" description="TNase-like" evidence="1">
    <location>
        <begin position="21"/>
        <end position="131"/>
    </location>
</feature>
<proteinExistence type="predicted"/>
<dbReference type="PROSITE" id="PS50830">
    <property type="entry name" value="TNASE_3"/>
    <property type="match status" value="1"/>
</dbReference>
<dbReference type="Proteomes" id="UP000294489">
    <property type="component" value="Unassembled WGS sequence"/>
</dbReference>
<dbReference type="Pfam" id="PF00565">
    <property type="entry name" value="SNase"/>
    <property type="match status" value="1"/>
</dbReference>
<evidence type="ECO:0000259" key="1">
    <source>
        <dbReference type="PROSITE" id="PS50830"/>
    </source>
</evidence>
<dbReference type="Gene3D" id="2.40.50.90">
    <property type="match status" value="1"/>
</dbReference>
<dbReference type="InterPro" id="IPR035437">
    <property type="entry name" value="SNase_OB-fold_sf"/>
</dbReference>
<evidence type="ECO:0000313" key="2">
    <source>
        <dbReference type="EMBL" id="TDX30218.1"/>
    </source>
</evidence>
<evidence type="ECO:0000313" key="3">
    <source>
        <dbReference type="Proteomes" id="UP000294489"/>
    </source>
</evidence>
<sequence>MFLMAASIPTFLRPNCDHMSITRQASVDSIFDGDTFRATVENWQPVIGERMPVRIASIDTPELRSRCDTEVEREREKALARKAKQFAVAALRGAERIELRQIERGSFFRLVAEVYVDGESLGDKLLEAGLAMPYEEGGSWCGR</sequence>
<dbReference type="SUPFAM" id="SSF50199">
    <property type="entry name" value="Staphylococcal nuclease"/>
    <property type="match status" value="1"/>
</dbReference>
<reference evidence="2 3" key="1">
    <citation type="submission" date="2019-03" db="EMBL/GenBank/DDBJ databases">
        <title>Freshwater and sediment microbial communities from various areas in North America, analyzing microbe dynamics in response to fracking.</title>
        <authorList>
            <person name="Lamendella R."/>
        </authorList>
    </citation>
    <scope>NUCLEOTIDE SEQUENCE [LARGE SCALE GENOMIC DNA]</scope>
    <source>
        <strain evidence="2 3">6_TX</strain>
    </source>
</reference>
<dbReference type="EMBL" id="SOEC01000005">
    <property type="protein sequence ID" value="TDX30218.1"/>
    <property type="molecule type" value="Genomic_DNA"/>
</dbReference>
<protein>
    <submittedName>
        <fullName evidence="2">Nuclease-like protein</fullName>
    </submittedName>
</protein>
<accession>A0A4R8FU14</accession>